<dbReference type="Proteomes" id="UP000717696">
    <property type="component" value="Unassembled WGS sequence"/>
</dbReference>
<feature type="region of interest" description="Disordered" evidence="1">
    <location>
        <begin position="184"/>
        <end position="205"/>
    </location>
</feature>
<proteinExistence type="predicted"/>
<gene>
    <name evidence="2" type="ORF">B0J13DRAFT_521892</name>
</gene>
<evidence type="ECO:0000256" key="1">
    <source>
        <dbReference type="SAM" id="MobiDB-lite"/>
    </source>
</evidence>
<organism evidence="2 3">
    <name type="scientific">Dactylonectria estremocensis</name>
    <dbReference type="NCBI Taxonomy" id="1079267"/>
    <lineage>
        <taxon>Eukaryota</taxon>
        <taxon>Fungi</taxon>
        <taxon>Dikarya</taxon>
        <taxon>Ascomycota</taxon>
        <taxon>Pezizomycotina</taxon>
        <taxon>Sordariomycetes</taxon>
        <taxon>Hypocreomycetidae</taxon>
        <taxon>Hypocreales</taxon>
        <taxon>Nectriaceae</taxon>
        <taxon>Dactylonectria</taxon>
    </lineage>
</organism>
<reference evidence="2" key="1">
    <citation type="journal article" date="2021" name="Nat. Commun.">
        <title>Genetic determinants of endophytism in the Arabidopsis root mycobiome.</title>
        <authorList>
            <person name="Mesny F."/>
            <person name="Miyauchi S."/>
            <person name="Thiergart T."/>
            <person name="Pickel B."/>
            <person name="Atanasova L."/>
            <person name="Karlsson M."/>
            <person name="Huettel B."/>
            <person name="Barry K.W."/>
            <person name="Haridas S."/>
            <person name="Chen C."/>
            <person name="Bauer D."/>
            <person name="Andreopoulos W."/>
            <person name="Pangilinan J."/>
            <person name="LaButti K."/>
            <person name="Riley R."/>
            <person name="Lipzen A."/>
            <person name="Clum A."/>
            <person name="Drula E."/>
            <person name="Henrissat B."/>
            <person name="Kohler A."/>
            <person name="Grigoriev I.V."/>
            <person name="Martin F.M."/>
            <person name="Hacquard S."/>
        </authorList>
    </citation>
    <scope>NUCLEOTIDE SEQUENCE</scope>
    <source>
        <strain evidence="2">MPI-CAGE-AT-0021</strain>
    </source>
</reference>
<dbReference type="AlphaFoldDB" id="A0A9P9F5C1"/>
<protein>
    <submittedName>
        <fullName evidence="2">Uncharacterized protein</fullName>
    </submittedName>
</protein>
<feature type="region of interest" description="Disordered" evidence="1">
    <location>
        <begin position="109"/>
        <end position="162"/>
    </location>
</feature>
<accession>A0A9P9F5C1</accession>
<sequence>MGYWSIRSLTGPWRWSQMARFTPLGRTLVGPNCAQKLWVSKPDSFATICVRGRQRLSLLAVRPRRRCERSRFHLRPGSAAPYAKKGDASGFDHFVPHICRWLEIRRTSDPPSKLKADKEASQRSPTHAVGRETCSNGDGKQESEESRNKARETERGPRVAMCRCQGQKTAGLSVLMRPMRLLLPSSPSSLATSNSNKKRKRGQQAAAAIINATLSRRSFERGPAD</sequence>
<evidence type="ECO:0000313" key="3">
    <source>
        <dbReference type="Proteomes" id="UP000717696"/>
    </source>
</evidence>
<feature type="compositionally biased region" description="Basic and acidic residues" evidence="1">
    <location>
        <begin position="109"/>
        <end position="121"/>
    </location>
</feature>
<name>A0A9P9F5C1_9HYPO</name>
<feature type="compositionally biased region" description="Basic and acidic residues" evidence="1">
    <location>
        <begin position="139"/>
        <end position="157"/>
    </location>
</feature>
<comment type="caution">
    <text evidence="2">The sequence shown here is derived from an EMBL/GenBank/DDBJ whole genome shotgun (WGS) entry which is preliminary data.</text>
</comment>
<dbReference type="EMBL" id="JAGMUU010000004">
    <property type="protein sequence ID" value="KAH7155768.1"/>
    <property type="molecule type" value="Genomic_DNA"/>
</dbReference>
<evidence type="ECO:0000313" key="2">
    <source>
        <dbReference type="EMBL" id="KAH7155768.1"/>
    </source>
</evidence>
<keyword evidence="3" id="KW-1185">Reference proteome</keyword>